<dbReference type="AlphaFoldDB" id="A0AA35TUL3"/>
<name>A0AA35TUL3_GEOBA</name>
<reference evidence="1" key="1">
    <citation type="submission" date="2023-03" db="EMBL/GenBank/DDBJ databases">
        <authorList>
            <person name="Steffen K."/>
            <person name="Cardenas P."/>
        </authorList>
    </citation>
    <scope>NUCLEOTIDE SEQUENCE</scope>
</reference>
<sequence>MIDWQDPPGLDQYLEPKSFNWAAVSKMDNLKRGPVRDIGSWRSAKESSISSQWYMSTNFSTYFTNEVEIVQGHRYDFTYAVLRNPELMPKAFELGVDRIKCRICCAFHMLFRMTEKFETQMNELLTSLGAPQKTVGAIQIRAKSHNVQEAVKYVDAFIKCAGKAGKGLKMPGKISWVPIFNNRLVVHIVHKKYGDKLKIPINIDTATRTVHTHLGNLPVDTELEVAKAVQERTFKEFFLTINSTVLIRKKGYEGSFGNIADAIRRFYHELGSVHTFLVGNTCSKFPDTYKIE</sequence>
<comment type="caution">
    <text evidence="1">The sequence shown here is derived from an EMBL/GenBank/DDBJ whole genome shotgun (WGS) entry which is preliminary data.</text>
</comment>
<keyword evidence="2" id="KW-1185">Reference proteome</keyword>
<dbReference type="EMBL" id="CASHTH010004137">
    <property type="protein sequence ID" value="CAI8054046.1"/>
    <property type="molecule type" value="Genomic_DNA"/>
</dbReference>
<gene>
    <name evidence="1" type="ORF">GBAR_LOCUS29541</name>
</gene>
<proteinExistence type="predicted"/>
<evidence type="ECO:0000313" key="1">
    <source>
        <dbReference type="EMBL" id="CAI8054046.1"/>
    </source>
</evidence>
<accession>A0AA35TUL3</accession>
<dbReference type="Proteomes" id="UP001174909">
    <property type="component" value="Unassembled WGS sequence"/>
</dbReference>
<evidence type="ECO:0000313" key="2">
    <source>
        <dbReference type="Proteomes" id="UP001174909"/>
    </source>
</evidence>
<protein>
    <submittedName>
        <fullName evidence="1">Uncharacterized protein</fullName>
    </submittedName>
</protein>
<organism evidence="1 2">
    <name type="scientific">Geodia barretti</name>
    <name type="common">Barrett's horny sponge</name>
    <dbReference type="NCBI Taxonomy" id="519541"/>
    <lineage>
        <taxon>Eukaryota</taxon>
        <taxon>Metazoa</taxon>
        <taxon>Porifera</taxon>
        <taxon>Demospongiae</taxon>
        <taxon>Heteroscleromorpha</taxon>
        <taxon>Tetractinellida</taxon>
        <taxon>Astrophorina</taxon>
        <taxon>Geodiidae</taxon>
        <taxon>Geodia</taxon>
    </lineage>
</organism>